<feature type="compositionally biased region" description="Polar residues" evidence="1">
    <location>
        <begin position="171"/>
        <end position="224"/>
    </location>
</feature>
<evidence type="ECO:0000313" key="2">
    <source>
        <dbReference type="EMBL" id="KAK8017020.1"/>
    </source>
</evidence>
<comment type="caution">
    <text evidence="2">The sequence shown here is derived from an EMBL/GenBank/DDBJ whole genome shotgun (WGS) entry which is preliminary data.</text>
</comment>
<feature type="compositionally biased region" description="Polar residues" evidence="1">
    <location>
        <begin position="233"/>
        <end position="248"/>
    </location>
</feature>
<dbReference type="Proteomes" id="UP001444661">
    <property type="component" value="Unassembled WGS sequence"/>
</dbReference>
<organism evidence="2 3">
    <name type="scientific">Apiospora rasikravindrae</name>
    <dbReference type="NCBI Taxonomy" id="990691"/>
    <lineage>
        <taxon>Eukaryota</taxon>
        <taxon>Fungi</taxon>
        <taxon>Dikarya</taxon>
        <taxon>Ascomycota</taxon>
        <taxon>Pezizomycotina</taxon>
        <taxon>Sordariomycetes</taxon>
        <taxon>Xylariomycetidae</taxon>
        <taxon>Amphisphaeriales</taxon>
        <taxon>Apiosporaceae</taxon>
        <taxon>Apiospora</taxon>
    </lineage>
</organism>
<evidence type="ECO:0000256" key="1">
    <source>
        <dbReference type="SAM" id="MobiDB-lite"/>
    </source>
</evidence>
<dbReference type="EMBL" id="JAQQWK010000014">
    <property type="protein sequence ID" value="KAK8017020.1"/>
    <property type="molecule type" value="Genomic_DNA"/>
</dbReference>
<name>A0ABR1RQ12_9PEZI</name>
<feature type="region of interest" description="Disordered" evidence="1">
    <location>
        <begin position="123"/>
        <end position="150"/>
    </location>
</feature>
<gene>
    <name evidence="2" type="ORF">PG993_015209</name>
</gene>
<feature type="region of interest" description="Disordered" evidence="1">
    <location>
        <begin position="166"/>
        <end position="256"/>
    </location>
</feature>
<reference evidence="2 3" key="1">
    <citation type="submission" date="2023-01" db="EMBL/GenBank/DDBJ databases">
        <title>Analysis of 21 Apiospora genomes using comparative genomics revels a genus with tremendous synthesis potential of carbohydrate active enzymes and secondary metabolites.</title>
        <authorList>
            <person name="Sorensen T."/>
        </authorList>
    </citation>
    <scope>NUCLEOTIDE SEQUENCE [LARGE SCALE GENOMIC DNA]</scope>
    <source>
        <strain evidence="2 3">CBS 33761</strain>
    </source>
</reference>
<proteinExistence type="predicted"/>
<feature type="region of interest" description="Disordered" evidence="1">
    <location>
        <begin position="275"/>
        <end position="319"/>
    </location>
</feature>
<accession>A0ABR1RQ12</accession>
<evidence type="ECO:0000313" key="3">
    <source>
        <dbReference type="Proteomes" id="UP001444661"/>
    </source>
</evidence>
<protein>
    <submittedName>
        <fullName evidence="2">Uncharacterized protein</fullName>
    </submittedName>
</protein>
<keyword evidence="3" id="KW-1185">Reference proteome</keyword>
<sequence length="353" mass="39298">MDPSAILRAGDSVIVNIEFNFVGQKQRFETSHRIADTPLAEKIMFGHCRFRKDGSDPSPLELHILNMDAISDHCNCCTEAVYHLGDLPGAENYSWPSHATQENEHINTEDLATKTTFGESLATEPKSAIYKQTPHDTSKRPSFLDEDGDGQFIEDETIAVQLEDGHENGKPSLQQHSLTPTSQDNYASSNRSFQISKGGTSDSWGQQSTSTRQAALTDTTSVDSQGVVIRTRGQAQQGPTLRTQTSGRVNHVRGREYPQEQDAYILSARTRAYSRSEKGNAPTAGSIEGAPCAGTEEYDKNNGNTSYPDEDDYPPLPFPDAYWTYDAEAENYFHVDREEDGQESRVWYPLEFL</sequence>
<feature type="compositionally biased region" description="Basic and acidic residues" evidence="1">
    <location>
        <begin position="133"/>
        <end position="143"/>
    </location>
</feature>